<keyword evidence="3" id="KW-1185">Reference proteome</keyword>
<dbReference type="PANTHER" id="PTHR43433">
    <property type="entry name" value="HYDROLASE, ALPHA/BETA FOLD FAMILY PROTEIN"/>
    <property type="match status" value="1"/>
</dbReference>
<feature type="domain" description="AB hydrolase-1" evidence="1">
    <location>
        <begin position="37"/>
        <end position="277"/>
    </location>
</feature>
<organism evidence="2 3">
    <name type="scientific">Halonotius aquaticus</name>
    <dbReference type="NCBI Taxonomy" id="2216978"/>
    <lineage>
        <taxon>Archaea</taxon>
        <taxon>Methanobacteriati</taxon>
        <taxon>Methanobacteriota</taxon>
        <taxon>Stenosarchaea group</taxon>
        <taxon>Halobacteria</taxon>
        <taxon>Halobacteriales</taxon>
        <taxon>Haloferacaceae</taxon>
        <taxon>Halonotius</taxon>
    </lineage>
</organism>
<gene>
    <name evidence="2" type="ORF">DM826_01960</name>
</gene>
<dbReference type="AlphaFoldDB" id="A0A3A6QDS5"/>
<dbReference type="InterPro" id="IPR029058">
    <property type="entry name" value="AB_hydrolase_fold"/>
</dbReference>
<keyword evidence="2" id="KW-0378">Hydrolase</keyword>
<name>A0A3A6QDS5_9EURY</name>
<dbReference type="PANTHER" id="PTHR43433:SF10">
    <property type="entry name" value="AB HYDROLASE-1 DOMAIN-CONTAINING PROTEIN"/>
    <property type="match status" value="1"/>
</dbReference>
<dbReference type="Gene3D" id="3.40.50.1820">
    <property type="entry name" value="alpha/beta hydrolase"/>
    <property type="match status" value="1"/>
</dbReference>
<comment type="caution">
    <text evidence="2">The sequence shown here is derived from an EMBL/GenBank/DDBJ whole genome shotgun (WGS) entry which is preliminary data.</text>
</comment>
<dbReference type="OrthoDB" id="9890at2157"/>
<dbReference type="EMBL" id="QKNY01000003">
    <property type="protein sequence ID" value="RJX44891.1"/>
    <property type="molecule type" value="Genomic_DNA"/>
</dbReference>
<dbReference type="InterPro" id="IPR000073">
    <property type="entry name" value="AB_hydrolase_1"/>
</dbReference>
<dbReference type="GO" id="GO:0016787">
    <property type="term" value="F:hydrolase activity"/>
    <property type="evidence" value="ECO:0007669"/>
    <property type="project" value="UniProtKB-KW"/>
</dbReference>
<dbReference type="Pfam" id="PF00561">
    <property type="entry name" value="Abhydrolase_1"/>
    <property type="match status" value="1"/>
</dbReference>
<dbReference type="SUPFAM" id="SSF53474">
    <property type="entry name" value="alpha/beta-Hydrolases"/>
    <property type="match status" value="1"/>
</dbReference>
<sequence>MVPEEVANKPAVVDPSTITLENGDTIAYGEYGDPEGNPIVLFHGTPGSRLLGALFDDIAATAGVRLLTFDRPGFGQSDPCPTRSITDAGRYVTTVLDDAEIETTALLAFSGGSQHAIATAATDDDRVARVDIVSGATPPAASDATPAMQRALGMLATHTPTVLRGLFRGQAWMANRRDPSFVVSQYRGADPDTPIDEQVAAVVKADFLEAVANSRQGVVTEFRNTATEWEIEFSALDVPIVIWHGDNDTNVPIENAQQFAEETNGALRVTENGDHLQTLVESVPTICEAWGK</sequence>
<dbReference type="Proteomes" id="UP000276588">
    <property type="component" value="Unassembled WGS sequence"/>
</dbReference>
<dbReference type="InterPro" id="IPR050471">
    <property type="entry name" value="AB_hydrolase"/>
</dbReference>
<accession>A0A3A6QDS5</accession>
<evidence type="ECO:0000313" key="2">
    <source>
        <dbReference type="EMBL" id="RJX44891.1"/>
    </source>
</evidence>
<dbReference type="RefSeq" id="WP_120100809.1">
    <property type="nucleotide sequence ID" value="NZ_QKNY01000003.1"/>
</dbReference>
<protein>
    <submittedName>
        <fullName evidence="2">Alpha/beta hydrolase</fullName>
    </submittedName>
</protein>
<proteinExistence type="predicted"/>
<evidence type="ECO:0000313" key="3">
    <source>
        <dbReference type="Proteomes" id="UP000276588"/>
    </source>
</evidence>
<reference evidence="2 3" key="1">
    <citation type="submission" date="2018-06" db="EMBL/GenBank/DDBJ databases">
        <title>Halonotius sp. F13-13 a new haloarchaeeon isolated from a solar saltern from Isla Cristina, Huelva, Spain.</title>
        <authorList>
            <person name="Duran-Viseras A."/>
            <person name="Sanchez-Porro C."/>
            <person name="Ventosa A."/>
        </authorList>
    </citation>
    <scope>NUCLEOTIDE SEQUENCE [LARGE SCALE GENOMIC DNA]</scope>
    <source>
        <strain evidence="2 3">F13-13</strain>
    </source>
</reference>
<evidence type="ECO:0000259" key="1">
    <source>
        <dbReference type="Pfam" id="PF00561"/>
    </source>
</evidence>